<keyword evidence="3" id="KW-1185">Reference proteome</keyword>
<gene>
    <name evidence="2" type="ORF">D1632_04950</name>
</gene>
<evidence type="ECO:0000313" key="3">
    <source>
        <dbReference type="Proteomes" id="UP000267524"/>
    </source>
</evidence>
<name>A0A3M7LDI8_9FLAO</name>
<sequence length="163" mass="18445">MKVTYQHIRLSLLAIILSCHCILAQKVTTVKDNSVLYYFMGKGYIESGVKKQIVFTDMGAHATHNVSNIILENNNIIIGKTGTYKLSLSCEEELTKKQKKVIYSVTVNNKEISNMVKVNTNAEERYNTIQLKKGDILAFNIVSIQDPLTDKNTITNTLKLRVY</sequence>
<evidence type="ECO:0000256" key="1">
    <source>
        <dbReference type="SAM" id="SignalP"/>
    </source>
</evidence>
<evidence type="ECO:0000313" key="2">
    <source>
        <dbReference type="EMBL" id="RMZ60289.1"/>
    </source>
</evidence>
<reference evidence="2 3" key="1">
    <citation type="submission" date="2018-08" db="EMBL/GenBank/DDBJ databases">
        <title>Chryseobacterium nematophagum: a novel matrix digesting pathogen of nematodes.</title>
        <authorList>
            <person name="Page A."/>
            <person name="Roberts M."/>
            <person name="Felix M.-A."/>
            <person name="Weir W."/>
        </authorList>
    </citation>
    <scope>NUCLEOTIDE SEQUENCE [LARGE SCALE GENOMIC DNA]</scope>
    <source>
        <strain evidence="2 3">JUb275</strain>
    </source>
</reference>
<dbReference type="Proteomes" id="UP000267524">
    <property type="component" value="Unassembled WGS sequence"/>
</dbReference>
<proteinExistence type="predicted"/>
<organism evidence="2 3">
    <name type="scientific">Chryseobacterium nematophagum</name>
    <dbReference type="NCBI Taxonomy" id="2305228"/>
    <lineage>
        <taxon>Bacteria</taxon>
        <taxon>Pseudomonadati</taxon>
        <taxon>Bacteroidota</taxon>
        <taxon>Flavobacteriia</taxon>
        <taxon>Flavobacteriales</taxon>
        <taxon>Weeksellaceae</taxon>
        <taxon>Chryseobacterium group</taxon>
        <taxon>Chryseobacterium</taxon>
    </lineage>
</organism>
<comment type="caution">
    <text evidence="2">The sequence shown here is derived from an EMBL/GenBank/DDBJ whole genome shotgun (WGS) entry which is preliminary data.</text>
</comment>
<feature type="signal peptide" evidence="1">
    <location>
        <begin position="1"/>
        <end position="24"/>
    </location>
</feature>
<keyword evidence="1" id="KW-0732">Signal</keyword>
<dbReference type="RefSeq" id="WP_122546121.1">
    <property type="nucleotide sequence ID" value="NZ_QWIV01000008.1"/>
</dbReference>
<feature type="chain" id="PRO_5018288120" evidence="1">
    <location>
        <begin position="25"/>
        <end position="163"/>
    </location>
</feature>
<accession>A0A3M7LDI8</accession>
<dbReference type="AlphaFoldDB" id="A0A3M7LDI8"/>
<protein>
    <submittedName>
        <fullName evidence="2">Uncharacterized protein</fullName>
    </submittedName>
</protein>
<dbReference type="EMBL" id="QWIV01000008">
    <property type="protein sequence ID" value="RMZ60289.1"/>
    <property type="molecule type" value="Genomic_DNA"/>
</dbReference>